<accession>A0A9W7FUR6</accession>
<sequence length="258" mass="28719">MLFSANTQLTLRQKKRTIQSWLTSLISPSTSSRFSIMCMEVNCTKPLCAPLETVILFVPMEKGMKKITFKILKPMSEIEEIDIKQNLPKSLGGDYNPLIRIEELNNILEDTVHDMVDTSDKLLSLDYVISKLKGYRDEIVGYDDVGDVEGSDSVMKEEKVETTSKNFVINRKTNTIKNIPSTSTSLPAPPPNPNTPTQVFSQNTSREKQKMNILPSSTISGAAAKNEARAHAPGVRARGCPCCDPDDVRNVMDSMMML</sequence>
<dbReference type="OrthoDB" id="199379at2759"/>
<dbReference type="Proteomes" id="UP001165122">
    <property type="component" value="Unassembled WGS sequence"/>
</dbReference>
<gene>
    <name evidence="1" type="ORF">TrLO_g8651</name>
</gene>
<organism evidence="1 2">
    <name type="scientific">Triparma laevis f. longispina</name>
    <dbReference type="NCBI Taxonomy" id="1714387"/>
    <lineage>
        <taxon>Eukaryota</taxon>
        <taxon>Sar</taxon>
        <taxon>Stramenopiles</taxon>
        <taxon>Ochrophyta</taxon>
        <taxon>Bolidophyceae</taxon>
        <taxon>Parmales</taxon>
        <taxon>Triparmaceae</taxon>
        <taxon>Triparma</taxon>
    </lineage>
</organism>
<evidence type="ECO:0000313" key="2">
    <source>
        <dbReference type="Proteomes" id="UP001165122"/>
    </source>
</evidence>
<comment type="caution">
    <text evidence="1">The sequence shown here is derived from an EMBL/GenBank/DDBJ whole genome shotgun (WGS) entry which is preliminary data.</text>
</comment>
<dbReference type="EMBL" id="BRXW01000329">
    <property type="protein sequence ID" value="GMI18308.1"/>
    <property type="molecule type" value="Genomic_DNA"/>
</dbReference>
<evidence type="ECO:0000313" key="1">
    <source>
        <dbReference type="EMBL" id="GMI18308.1"/>
    </source>
</evidence>
<name>A0A9W7FUR6_9STRA</name>
<dbReference type="AlphaFoldDB" id="A0A9W7FUR6"/>
<reference evidence="2" key="1">
    <citation type="journal article" date="2023" name="Commun. Biol.">
        <title>Genome analysis of Parmales, the sister group of diatoms, reveals the evolutionary specialization of diatoms from phago-mixotrophs to photoautotrophs.</title>
        <authorList>
            <person name="Ban H."/>
            <person name="Sato S."/>
            <person name="Yoshikawa S."/>
            <person name="Yamada K."/>
            <person name="Nakamura Y."/>
            <person name="Ichinomiya M."/>
            <person name="Sato N."/>
            <person name="Blanc-Mathieu R."/>
            <person name="Endo H."/>
            <person name="Kuwata A."/>
            <person name="Ogata H."/>
        </authorList>
    </citation>
    <scope>NUCLEOTIDE SEQUENCE [LARGE SCALE GENOMIC DNA]</scope>
    <source>
        <strain evidence="2">NIES 3700</strain>
    </source>
</reference>
<proteinExistence type="predicted"/>
<protein>
    <submittedName>
        <fullName evidence="1">Uncharacterized protein</fullName>
    </submittedName>
</protein>
<keyword evidence="2" id="KW-1185">Reference proteome</keyword>